<feature type="compositionally biased region" description="Acidic residues" evidence="1">
    <location>
        <begin position="184"/>
        <end position="195"/>
    </location>
</feature>
<dbReference type="Proteomes" id="UP000751190">
    <property type="component" value="Unassembled WGS sequence"/>
</dbReference>
<gene>
    <name evidence="3" type="ORF">KFE25_003531</name>
</gene>
<feature type="compositionally biased region" description="Low complexity" evidence="1">
    <location>
        <begin position="226"/>
        <end position="249"/>
    </location>
</feature>
<accession>A0A8J6CED8</accession>
<dbReference type="SUPFAM" id="SSF46565">
    <property type="entry name" value="Chaperone J-domain"/>
    <property type="match status" value="1"/>
</dbReference>
<proteinExistence type="predicted"/>
<keyword evidence="4" id="KW-1185">Reference proteome</keyword>
<dbReference type="Gene3D" id="1.10.287.110">
    <property type="entry name" value="DnaJ domain"/>
    <property type="match status" value="1"/>
</dbReference>
<dbReference type="EMBL" id="JAGTXO010000013">
    <property type="protein sequence ID" value="KAG8464468.1"/>
    <property type="molecule type" value="Genomic_DNA"/>
</dbReference>
<evidence type="ECO:0000313" key="3">
    <source>
        <dbReference type="EMBL" id="KAG8464468.1"/>
    </source>
</evidence>
<dbReference type="InterPro" id="IPR036869">
    <property type="entry name" value="J_dom_sf"/>
</dbReference>
<feature type="region of interest" description="Disordered" evidence="1">
    <location>
        <begin position="174"/>
        <end position="249"/>
    </location>
</feature>
<evidence type="ECO:0000259" key="2">
    <source>
        <dbReference type="PROSITE" id="PS50076"/>
    </source>
</evidence>
<dbReference type="InterPro" id="IPR001623">
    <property type="entry name" value="DnaJ_domain"/>
</dbReference>
<dbReference type="AlphaFoldDB" id="A0A8J6CED8"/>
<sequence length="249" mass="27381">MAAEAQLPRRAAAAHAQVGSEEVVRVLQTRSYFDVLQLPTPTWDALGRSSWPHADAVGPAFRRLSFALHPDRASHDDAPRAFQILKRAKATLEDAVEREKYVNRYVEDQRSLPEHSVWAGQGSASDRVQAQVERDALVRSLRRDEARDRQNQILEQARRRRLLAESKAGAALAIKRRRQREDEAAADDGDDDCGDGAEPSRGGARARLATDAGPARAEGGHDARSPADASALARPKAKAARTPFRKAFL</sequence>
<reference evidence="3" key="1">
    <citation type="submission" date="2021-05" db="EMBL/GenBank/DDBJ databases">
        <title>The genome of the haptophyte Pavlova lutheri (Diacronema luteri, Pavlovales) - a model for lipid biosynthesis in eukaryotic algae.</title>
        <authorList>
            <person name="Hulatt C.J."/>
            <person name="Posewitz M.C."/>
        </authorList>
    </citation>
    <scope>NUCLEOTIDE SEQUENCE</scope>
    <source>
        <strain evidence="3">NIVA-4/92</strain>
    </source>
</reference>
<dbReference type="CDD" id="cd06257">
    <property type="entry name" value="DnaJ"/>
    <property type="match status" value="1"/>
</dbReference>
<dbReference type="OMA" id="FACLNVR"/>
<evidence type="ECO:0000256" key="1">
    <source>
        <dbReference type="SAM" id="MobiDB-lite"/>
    </source>
</evidence>
<dbReference type="OrthoDB" id="342454at2759"/>
<protein>
    <recommendedName>
        <fullName evidence="2">J domain-containing protein</fullName>
    </recommendedName>
</protein>
<name>A0A8J6CED8_DIALT</name>
<evidence type="ECO:0000313" key="4">
    <source>
        <dbReference type="Proteomes" id="UP000751190"/>
    </source>
</evidence>
<comment type="caution">
    <text evidence="3">The sequence shown here is derived from an EMBL/GenBank/DDBJ whole genome shotgun (WGS) entry which is preliminary data.</text>
</comment>
<dbReference type="PROSITE" id="PS50076">
    <property type="entry name" value="DNAJ_2"/>
    <property type="match status" value="1"/>
</dbReference>
<feature type="domain" description="J" evidence="2">
    <location>
        <begin position="31"/>
        <end position="105"/>
    </location>
</feature>
<dbReference type="Pfam" id="PF00226">
    <property type="entry name" value="DnaJ"/>
    <property type="match status" value="1"/>
</dbReference>
<organism evidence="3 4">
    <name type="scientific">Diacronema lutheri</name>
    <name type="common">Unicellular marine alga</name>
    <name type="synonym">Monochrysis lutheri</name>
    <dbReference type="NCBI Taxonomy" id="2081491"/>
    <lineage>
        <taxon>Eukaryota</taxon>
        <taxon>Haptista</taxon>
        <taxon>Haptophyta</taxon>
        <taxon>Pavlovophyceae</taxon>
        <taxon>Pavlovales</taxon>
        <taxon>Pavlovaceae</taxon>
        <taxon>Diacronema</taxon>
    </lineage>
</organism>